<dbReference type="Gene3D" id="6.10.90.10">
    <property type="entry name" value="Apolipoprotein CIII"/>
    <property type="match status" value="1"/>
</dbReference>
<reference evidence="15 16" key="1">
    <citation type="submission" date="2017-12" db="EMBL/GenBank/DDBJ databases">
        <title>High-resolution comparative analysis of great ape genomes.</title>
        <authorList>
            <person name="Pollen A."/>
            <person name="Hastie A."/>
            <person name="Hormozdiari F."/>
            <person name="Dougherty M."/>
            <person name="Liu R."/>
            <person name="Chaisson M."/>
            <person name="Hoppe E."/>
            <person name="Hill C."/>
            <person name="Pang A."/>
            <person name="Hillier L."/>
            <person name="Baker C."/>
            <person name="Armstrong J."/>
            <person name="Shendure J."/>
            <person name="Paten B."/>
            <person name="Wilson R."/>
            <person name="Chao H."/>
            <person name="Schneider V."/>
            <person name="Ventura M."/>
            <person name="Kronenberg Z."/>
            <person name="Murali S."/>
            <person name="Gordon D."/>
            <person name="Cantsilieris S."/>
            <person name="Munson K."/>
            <person name="Nelson B."/>
            <person name="Raja A."/>
            <person name="Underwood J."/>
            <person name="Diekhans M."/>
            <person name="Fiddes I."/>
            <person name="Haussler D."/>
            <person name="Eichler E."/>
        </authorList>
    </citation>
    <scope>NUCLEOTIDE SEQUENCE [LARGE SCALE GENOMIC DNA]</scope>
    <source>
        <strain evidence="15">Yerkes chimp pedigree #C0471</strain>
        <tissue evidence="15">Blood</tissue>
    </source>
</reference>
<evidence type="ECO:0000256" key="11">
    <source>
        <dbReference type="ARBA" id="ARBA00023313"/>
    </source>
</evidence>
<evidence type="ECO:0000256" key="3">
    <source>
        <dbReference type="ARBA" id="ARBA00015570"/>
    </source>
</evidence>
<evidence type="ECO:0000256" key="13">
    <source>
        <dbReference type="ARBA" id="ARBA00045699"/>
    </source>
</evidence>
<keyword evidence="7 14" id="KW-0732">Signal</keyword>
<dbReference type="InterPro" id="IPR008403">
    <property type="entry name" value="Apo-CIII"/>
</dbReference>
<evidence type="ECO:0000313" key="15">
    <source>
        <dbReference type="EMBL" id="PNI66149.1"/>
    </source>
</evidence>
<dbReference type="PANTHER" id="PTHR14225">
    <property type="entry name" value="APOLIPOPROTEIN C-III"/>
    <property type="match status" value="1"/>
</dbReference>
<dbReference type="EMBL" id="NBAG03000239">
    <property type="protein sequence ID" value="PNI66149.1"/>
    <property type="molecule type" value="Genomic_DNA"/>
</dbReference>
<comment type="function">
    <text evidence="13">Component of triglyceride-rich very low density lipoproteins (VLDL) and high density lipoproteins (HDL) in plasma. Plays a multifaceted role in triglyceride homeostasis. Intracellularly, promotes hepatic very low density lipoprotein 1 (VLDL1) assembly and secretion; extracellularly, attenuates hydrolysis and clearance of triglyceride-rich lipoproteins (TRLs). Impairs the lipolysis of TRLs by inhibiting lipoprotein lipase and the hepatic uptake of TRLs by remnant receptors. Formed of several curved helices connected via semiflexible hinges, so that it can wrap tightly around the curved micelle surface and easily adapt to the different diameters of its natural binding partners.</text>
</comment>
<feature type="signal peptide" evidence="14">
    <location>
        <begin position="1"/>
        <end position="41"/>
    </location>
</feature>
<comment type="subcellular location">
    <subcellularLocation>
        <location evidence="1">Secreted</location>
    </subcellularLocation>
</comment>
<keyword evidence="11" id="KW-0850">VLDL</keyword>
<dbReference type="InterPro" id="IPR038195">
    <property type="entry name" value="Apo_CIII_sf"/>
</dbReference>
<evidence type="ECO:0000256" key="6">
    <source>
        <dbReference type="ARBA" id="ARBA00022525"/>
    </source>
</evidence>
<keyword evidence="4" id="KW-0813">Transport</keyword>
<dbReference type="Proteomes" id="UP000236370">
    <property type="component" value="Unassembled WGS sequence"/>
</dbReference>
<dbReference type="EMBL" id="NBAG03000239">
    <property type="protein sequence ID" value="PNI66148.1"/>
    <property type="molecule type" value="Genomic_DNA"/>
</dbReference>
<feature type="chain" id="PRO_5014559867" description="Apolipoprotein C-III" evidence="14">
    <location>
        <begin position="42"/>
        <end position="117"/>
    </location>
</feature>
<accession>A0A2J8N302</accession>
<sequence>MGTWGAPHRTLPCRNRGAMQPRVLLVVALLALLASARASEAEDTSLLSFMQGYMKHATKTAKDALSSVQESQVAQQARGWVTDGFSSLKDYWSTVKDKFSEFWDSDPEVRPTSAEAA</sequence>
<keyword evidence="8" id="KW-0442">Lipid degradation</keyword>
<dbReference type="Pfam" id="PF05778">
    <property type="entry name" value="Apo-CIII"/>
    <property type="match status" value="1"/>
</dbReference>
<evidence type="ECO:0000256" key="2">
    <source>
        <dbReference type="ARBA" id="ARBA00011008"/>
    </source>
</evidence>
<protein>
    <recommendedName>
        <fullName evidence="3">Apolipoprotein C-III</fullName>
    </recommendedName>
    <alternativeName>
        <fullName evidence="12">Apolipoprotein C3</fullName>
    </alternativeName>
</protein>
<evidence type="ECO:0000256" key="12">
    <source>
        <dbReference type="ARBA" id="ARBA00031173"/>
    </source>
</evidence>
<name>A0A2J8N302_PANTR</name>
<keyword evidence="6" id="KW-0964">Secreted</keyword>
<proteinExistence type="inferred from homology"/>
<evidence type="ECO:0000256" key="1">
    <source>
        <dbReference type="ARBA" id="ARBA00004613"/>
    </source>
</evidence>
<keyword evidence="9" id="KW-0445">Lipid transport</keyword>
<dbReference type="STRING" id="9598.ENSPTRP00000047629"/>
<comment type="similarity">
    <text evidence="2">Belongs to the apolipoprotein C3 family.</text>
</comment>
<evidence type="ECO:0000313" key="16">
    <source>
        <dbReference type="Proteomes" id="UP000236370"/>
    </source>
</evidence>
<dbReference type="GO" id="GO:0016042">
    <property type="term" value="P:lipid catabolic process"/>
    <property type="evidence" value="ECO:0007669"/>
    <property type="project" value="UniProtKB-KW"/>
</dbReference>
<dbReference type="GO" id="GO:0042627">
    <property type="term" value="C:chylomicron"/>
    <property type="evidence" value="ECO:0007669"/>
    <property type="project" value="UniProtKB-KW"/>
</dbReference>
<organism evidence="15 16">
    <name type="scientific">Pan troglodytes</name>
    <name type="common">Chimpanzee</name>
    <dbReference type="NCBI Taxonomy" id="9598"/>
    <lineage>
        <taxon>Eukaryota</taxon>
        <taxon>Metazoa</taxon>
        <taxon>Chordata</taxon>
        <taxon>Craniata</taxon>
        <taxon>Vertebrata</taxon>
        <taxon>Euteleostomi</taxon>
        <taxon>Mammalia</taxon>
        <taxon>Eutheria</taxon>
        <taxon>Euarchontoglires</taxon>
        <taxon>Primates</taxon>
        <taxon>Haplorrhini</taxon>
        <taxon>Catarrhini</taxon>
        <taxon>Hominidae</taxon>
        <taxon>Pan</taxon>
    </lineage>
</organism>
<keyword evidence="10" id="KW-0443">Lipid metabolism</keyword>
<keyword evidence="5" id="KW-0162">Chylomicron</keyword>
<evidence type="ECO:0000256" key="14">
    <source>
        <dbReference type="SAM" id="SignalP"/>
    </source>
</evidence>
<comment type="caution">
    <text evidence="15">The sequence shown here is derived from an EMBL/GenBank/DDBJ whole genome shotgun (WGS) entry which is preliminary data.</text>
</comment>
<dbReference type="PANTHER" id="PTHR14225:SF0">
    <property type="entry name" value="APOLIPOPROTEIN C-III"/>
    <property type="match status" value="1"/>
</dbReference>
<dbReference type="GO" id="GO:0034361">
    <property type="term" value="C:very-low-density lipoprotein particle"/>
    <property type="evidence" value="ECO:0007669"/>
    <property type="project" value="UniProtKB-KW"/>
</dbReference>
<dbReference type="GO" id="GO:0042157">
    <property type="term" value="P:lipoprotein metabolic process"/>
    <property type="evidence" value="ECO:0007669"/>
    <property type="project" value="InterPro"/>
</dbReference>
<dbReference type="AlphaFoldDB" id="A0A2J8N302"/>
<evidence type="ECO:0000256" key="9">
    <source>
        <dbReference type="ARBA" id="ARBA00023055"/>
    </source>
</evidence>
<gene>
    <name evidence="15" type="ORF">CK820_G0015781</name>
</gene>
<evidence type="ECO:0000256" key="5">
    <source>
        <dbReference type="ARBA" id="ARBA00022513"/>
    </source>
</evidence>
<evidence type="ECO:0000256" key="8">
    <source>
        <dbReference type="ARBA" id="ARBA00022963"/>
    </source>
</evidence>
<evidence type="ECO:0000256" key="4">
    <source>
        <dbReference type="ARBA" id="ARBA00022448"/>
    </source>
</evidence>
<evidence type="ECO:0000256" key="10">
    <source>
        <dbReference type="ARBA" id="ARBA00023098"/>
    </source>
</evidence>
<dbReference type="GO" id="GO:0008289">
    <property type="term" value="F:lipid binding"/>
    <property type="evidence" value="ECO:0007669"/>
    <property type="project" value="InterPro"/>
</dbReference>
<dbReference type="GO" id="GO:0006869">
    <property type="term" value="P:lipid transport"/>
    <property type="evidence" value="ECO:0007669"/>
    <property type="project" value="UniProtKB-KW"/>
</dbReference>
<evidence type="ECO:0000256" key="7">
    <source>
        <dbReference type="ARBA" id="ARBA00022729"/>
    </source>
</evidence>